<evidence type="ECO:0000256" key="3">
    <source>
        <dbReference type="RuleBase" id="RU004019"/>
    </source>
</evidence>
<gene>
    <name evidence="6" type="ORF">MAR_020656</name>
</gene>
<dbReference type="PANTHER" id="PTHR11849">
    <property type="entry name" value="ETS"/>
    <property type="match status" value="1"/>
</dbReference>
<dbReference type="EMBL" id="CP111016">
    <property type="protein sequence ID" value="WAR05287.1"/>
    <property type="molecule type" value="Genomic_DNA"/>
</dbReference>
<organism evidence="6 7">
    <name type="scientific">Mya arenaria</name>
    <name type="common">Soft-shell clam</name>
    <dbReference type="NCBI Taxonomy" id="6604"/>
    <lineage>
        <taxon>Eukaryota</taxon>
        <taxon>Metazoa</taxon>
        <taxon>Spiralia</taxon>
        <taxon>Lophotrochozoa</taxon>
        <taxon>Mollusca</taxon>
        <taxon>Bivalvia</taxon>
        <taxon>Autobranchia</taxon>
        <taxon>Heteroconchia</taxon>
        <taxon>Euheterodonta</taxon>
        <taxon>Imparidentia</taxon>
        <taxon>Neoheterodontei</taxon>
        <taxon>Myida</taxon>
        <taxon>Myoidea</taxon>
        <taxon>Myidae</taxon>
        <taxon>Mya</taxon>
    </lineage>
</organism>
<keyword evidence="3" id="KW-0539">Nucleus</keyword>
<dbReference type="Gene3D" id="1.10.10.10">
    <property type="entry name" value="Winged helix-like DNA-binding domain superfamily/Winged helix DNA-binding domain"/>
    <property type="match status" value="1"/>
</dbReference>
<keyword evidence="2 3" id="KW-0238">DNA-binding</keyword>
<evidence type="ECO:0000256" key="2">
    <source>
        <dbReference type="ARBA" id="ARBA00023125"/>
    </source>
</evidence>
<reference evidence="6" key="1">
    <citation type="submission" date="2022-11" db="EMBL/GenBank/DDBJ databases">
        <title>Centuries of genome instability and evolution in soft-shell clam transmissible cancer (bioRxiv).</title>
        <authorList>
            <person name="Hart S.F.M."/>
            <person name="Yonemitsu M.A."/>
            <person name="Giersch R.M."/>
            <person name="Beal B.F."/>
            <person name="Arriagada G."/>
            <person name="Davis B.W."/>
            <person name="Ostrander E.A."/>
            <person name="Goff S.P."/>
            <person name="Metzger M.J."/>
        </authorList>
    </citation>
    <scope>NUCLEOTIDE SEQUENCE</scope>
    <source>
        <strain evidence="6">MELC-2E11</strain>
        <tissue evidence="6">Siphon/mantle</tissue>
    </source>
</reference>
<feature type="region of interest" description="Disordered" evidence="4">
    <location>
        <begin position="310"/>
        <end position="333"/>
    </location>
</feature>
<dbReference type="InterPro" id="IPR036388">
    <property type="entry name" value="WH-like_DNA-bd_sf"/>
</dbReference>
<dbReference type="PROSITE" id="PS50061">
    <property type="entry name" value="ETS_DOMAIN_3"/>
    <property type="match status" value="1"/>
</dbReference>
<sequence>MGNACLEYSLFMRGQHPSICEGYVADDNYKTDDIMMFTDEFGFDRQCSYLADFTSSSVDYLRTAAETYEKVCCPTEISEQIVPDDQDDLNELESSLYLFANQNKKSDDKNKPETQTTVRMSPELRREENIRPNSPAVSDISEYEGYQNSAILDDIMECIQTVDTGDKIENTSSNGSSQGKKTKEYERLMQDAAALLSGSGQIQLWQFILELLTTDAGSGCARWEGPLGEFRITDPDQVANKWGLRKNKPNMNYDKLSRALRYYYDKNILTKVQGKRYTYRFDFRAIVRSSRSLSSLAGNAVISKVDVIQHPPSSSKQCHKPRSRSGGKSTPSDKHLYTAMVQTQPNTIFDSKYNSYEPKFTSTSDVIYPPNDCHYEAQNGNTMGWVPYYENYNNYFIDVPETRQMYTFQ</sequence>
<dbReference type="PROSITE" id="PS00345">
    <property type="entry name" value="ETS_DOMAIN_1"/>
    <property type="match status" value="1"/>
</dbReference>
<dbReference type="PRINTS" id="PR00454">
    <property type="entry name" value="ETSDOMAIN"/>
</dbReference>
<evidence type="ECO:0000259" key="5">
    <source>
        <dbReference type="PROSITE" id="PS50061"/>
    </source>
</evidence>
<dbReference type="Proteomes" id="UP001164746">
    <property type="component" value="Chromosome 5"/>
</dbReference>
<proteinExistence type="inferred from homology"/>
<accession>A0ABY7E5K5</accession>
<comment type="similarity">
    <text evidence="1 3">Belongs to the ETS family.</text>
</comment>
<comment type="subcellular location">
    <subcellularLocation>
        <location evidence="3">Nucleus</location>
    </subcellularLocation>
</comment>
<dbReference type="Pfam" id="PF00178">
    <property type="entry name" value="Ets"/>
    <property type="match status" value="1"/>
</dbReference>
<keyword evidence="7" id="KW-1185">Reference proteome</keyword>
<dbReference type="SUPFAM" id="SSF46785">
    <property type="entry name" value="Winged helix' DNA-binding domain"/>
    <property type="match status" value="1"/>
</dbReference>
<dbReference type="SMART" id="SM00413">
    <property type="entry name" value="ETS"/>
    <property type="match status" value="1"/>
</dbReference>
<evidence type="ECO:0000313" key="6">
    <source>
        <dbReference type="EMBL" id="WAR05287.1"/>
    </source>
</evidence>
<feature type="domain" description="ETS" evidence="5">
    <location>
        <begin position="202"/>
        <end position="282"/>
    </location>
</feature>
<dbReference type="PANTHER" id="PTHR11849:SF304">
    <property type="entry name" value="DNA-BINDING PROTEIN D-ETS-3"/>
    <property type="match status" value="1"/>
</dbReference>
<protein>
    <submittedName>
        <fullName evidence="6">FEV-like protein</fullName>
    </submittedName>
</protein>
<evidence type="ECO:0000313" key="7">
    <source>
        <dbReference type="Proteomes" id="UP001164746"/>
    </source>
</evidence>
<dbReference type="PROSITE" id="PS00346">
    <property type="entry name" value="ETS_DOMAIN_2"/>
    <property type="match status" value="1"/>
</dbReference>
<feature type="region of interest" description="Disordered" evidence="4">
    <location>
        <begin position="103"/>
        <end position="123"/>
    </location>
</feature>
<dbReference type="InterPro" id="IPR046328">
    <property type="entry name" value="ETS_fam"/>
</dbReference>
<evidence type="ECO:0000256" key="4">
    <source>
        <dbReference type="SAM" id="MobiDB-lite"/>
    </source>
</evidence>
<dbReference type="InterPro" id="IPR000418">
    <property type="entry name" value="Ets_dom"/>
</dbReference>
<dbReference type="InterPro" id="IPR036390">
    <property type="entry name" value="WH_DNA-bd_sf"/>
</dbReference>
<name>A0ABY7E5K5_MYAAR</name>
<evidence type="ECO:0000256" key="1">
    <source>
        <dbReference type="ARBA" id="ARBA00005562"/>
    </source>
</evidence>